<feature type="transmembrane region" description="Helical" evidence="5">
    <location>
        <begin position="202"/>
        <end position="218"/>
    </location>
</feature>
<protein>
    <submittedName>
        <fullName evidence="7">Putative O-antigen ligase</fullName>
    </submittedName>
</protein>
<feature type="transmembrane region" description="Helical" evidence="5">
    <location>
        <begin position="352"/>
        <end position="372"/>
    </location>
</feature>
<reference evidence="7" key="1">
    <citation type="journal article" date="2012" name="Int. J. Food Microbiol.">
        <title>Development of O-serogroup specific PCR assay for detection and identification of Vibrio parahaemolyticus.</title>
        <authorList>
            <person name="Chen M."/>
            <person name="Guo D."/>
            <person name="Wong H.C."/>
            <person name="Zhang X."/>
            <person name="Liu F."/>
            <person name="Chen H."/>
            <person name="Chen M."/>
            <person name="Liu B."/>
            <person name="Wang L."/>
            <person name="Wu F."/>
            <person name="Feng L."/>
        </authorList>
    </citation>
    <scope>NUCLEOTIDE SEQUENCE</scope>
    <source>
        <strain evidence="7">1404</strain>
    </source>
</reference>
<dbReference type="InterPro" id="IPR007016">
    <property type="entry name" value="O-antigen_ligase-rel_domated"/>
</dbReference>
<evidence type="ECO:0000256" key="5">
    <source>
        <dbReference type="SAM" id="Phobius"/>
    </source>
</evidence>
<proteinExistence type="predicted"/>
<dbReference type="GO" id="GO:0016874">
    <property type="term" value="F:ligase activity"/>
    <property type="evidence" value="ECO:0007669"/>
    <property type="project" value="UniProtKB-KW"/>
</dbReference>
<dbReference type="EMBL" id="JQ863079">
    <property type="protein sequence ID" value="AFV93009.1"/>
    <property type="molecule type" value="Genomic_DNA"/>
</dbReference>
<keyword evidence="2 5" id="KW-0812">Transmembrane</keyword>
<evidence type="ECO:0000256" key="4">
    <source>
        <dbReference type="ARBA" id="ARBA00023136"/>
    </source>
</evidence>
<dbReference type="PATRIC" id="fig|670.342.peg.4125"/>
<feature type="transmembrane region" description="Helical" evidence="5">
    <location>
        <begin position="325"/>
        <end position="345"/>
    </location>
</feature>
<name>K7S293_VIBPH</name>
<dbReference type="InterPro" id="IPR051533">
    <property type="entry name" value="WaaL-like"/>
</dbReference>
<evidence type="ECO:0000259" key="6">
    <source>
        <dbReference type="Pfam" id="PF04932"/>
    </source>
</evidence>
<keyword evidence="4 5" id="KW-0472">Membrane</keyword>
<sequence>MKFIDKVSISKISPHEWLICLPIIWAFSGQLVNSDSYKAMIVLSVISLITSVWNYGCKTIIHNITKNKWTQVVGIMLLSTIFYKEYNSSISNESLRAYAIMFVFLVSFPDKLSDKLFHNLHWLLLISSLFMLTYTTLNMYIWNNPRALWDINPIPYTTISAAVATGSICYFLTTKTKEIRNISLIAFIFSFNSLVIGLSRGPFLALLCSLFIVVIFTQRQKCLKYGRLLSILTVAILSFTIHSSLVSERVKSTENAIETIKQGGTDTSIGARIKLWHSSIYSIFEKPILGLGSKEKSFREELANKGIIEQDTAQWGHYHNQYVNILVKQGLVGLALLIVLFFFPLSQVRKLYTLPASIVLGVLTVFWVSALTDIPVNHAQPLIMFITLISLCWIQSKEEES</sequence>
<dbReference type="Pfam" id="PF04932">
    <property type="entry name" value="Wzy_C"/>
    <property type="match status" value="1"/>
</dbReference>
<accession>K7S293</accession>
<dbReference type="RefSeq" id="WP_025630427.1">
    <property type="nucleotide sequence ID" value="NZ_JAMPYJ010000043.1"/>
</dbReference>
<dbReference type="PANTHER" id="PTHR37422:SF17">
    <property type="entry name" value="O-ANTIGEN LIGASE"/>
    <property type="match status" value="1"/>
</dbReference>
<gene>
    <name evidence="7" type="primary">wvcL</name>
</gene>
<dbReference type="PANTHER" id="PTHR37422">
    <property type="entry name" value="TEICHURONIC ACID BIOSYNTHESIS PROTEIN TUAE"/>
    <property type="match status" value="1"/>
</dbReference>
<feature type="transmembrane region" description="Helical" evidence="5">
    <location>
        <begin position="120"/>
        <end position="142"/>
    </location>
</feature>
<keyword evidence="3 5" id="KW-1133">Transmembrane helix</keyword>
<feature type="transmembrane region" description="Helical" evidence="5">
    <location>
        <begin position="154"/>
        <end position="172"/>
    </location>
</feature>
<evidence type="ECO:0000256" key="3">
    <source>
        <dbReference type="ARBA" id="ARBA00022989"/>
    </source>
</evidence>
<feature type="transmembrane region" description="Helical" evidence="5">
    <location>
        <begin position="12"/>
        <end position="31"/>
    </location>
</feature>
<feature type="transmembrane region" description="Helical" evidence="5">
    <location>
        <begin position="225"/>
        <end position="245"/>
    </location>
</feature>
<evidence type="ECO:0000256" key="2">
    <source>
        <dbReference type="ARBA" id="ARBA00022692"/>
    </source>
</evidence>
<evidence type="ECO:0000256" key="1">
    <source>
        <dbReference type="ARBA" id="ARBA00004141"/>
    </source>
</evidence>
<organism evidence="7">
    <name type="scientific">Vibrio parahaemolyticus</name>
    <dbReference type="NCBI Taxonomy" id="670"/>
    <lineage>
        <taxon>Bacteria</taxon>
        <taxon>Pseudomonadati</taxon>
        <taxon>Pseudomonadota</taxon>
        <taxon>Gammaproteobacteria</taxon>
        <taxon>Vibrionales</taxon>
        <taxon>Vibrionaceae</taxon>
        <taxon>Vibrio</taxon>
    </lineage>
</organism>
<feature type="transmembrane region" description="Helical" evidence="5">
    <location>
        <begin position="37"/>
        <end position="55"/>
    </location>
</feature>
<evidence type="ECO:0000313" key="7">
    <source>
        <dbReference type="EMBL" id="AFV93009.1"/>
    </source>
</evidence>
<dbReference type="GO" id="GO:0016020">
    <property type="term" value="C:membrane"/>
    <property type="evidence" value="ECO:0007669"/>
    <property type="project" value="UniProtKB-SubCell"/>
</dbReference>
<keyword evidence="7" id="KW-0436">Ligase</keyword>
<feature type="domain" description="O-antigen ligase-related" evidence="6">
    <location>
        <begin position="185"/>
        <end position="338"/>
    </location>
</feature>
<dbReference type="AlphaFoldDB" id="K7S293"/>
<comment type="subcellular location">
    <subcellularLocation>
        <location evidence="1">Membrane</location>
        <topology evidence="1">Multi-pass membrane protein</topology>
    </subcellularLocation>
</comment>